<dbReference type="Proteomes" id="UP000235145">
    <property type="component" value="Unassembled WGS sequence"/>
</dbReference>
<keyword evidence="1" id="KW-0175">Coiled coil</keyword>
<reference evidence="3 4" key="1">
    <citation type="journal article" date="2017" name="Nat. Commun.">
        <title>Genome assembly with in vitro proximity ligation data and whole-genome triplication in lettuce.</title>
        <authorList>
            <person name="Reyes-Chin-Wo S."/>
            <person name="Wang Z."/>
            <person name="Yang X."/>
            <person name="Kozik A."/>
            <person name="Arikit S."/>
            <person name="Song C."/>
            <person name="Xia L."/>
            <person name="Froenicke L."/>
            <person name="Lavelle D.O."/>
            <person name="Truco M.J."/>
            <person name="Xia R."/>
            <person name="Zhu S."/>
            <person name="Xu C."/>
            <person name="Xu H."/>
            <person name="Xu X."/>
            <person name="Cox K."/>
            <person name="Korf I."/>
            <person name="Meyers B.C."/>
            <person name="Michelmore R.W."/>
        </authorList>
    </citation>
    <scope>NUCLEOTIDE SEQUENCE [LARGE SCALE GENOMIC DNA]</scope>
    <source>
        <strain evidence="4">cv. Salinas</strain>
        <tissue evidence="3">Seedlings</tissue>
    </source>
</reference>
<dbReference type="PANTHER" id="PTHR35480">
    <property type="entry name" value="MATERNAL EFFECT EMBRYO ARREST 22"/>
    <property type="match status" value="1"/>
</dbReference>
<gene>
    <name evidence="3" type="ORF">LSAT_V11C300119060</name>
</gene>
<evidence type="ECO:0000256" key="2">
    <source>
        <dbReference type="SAM" id="MobiDB-lite"/>
    </source>
</evidence>
<dbReference type="Gramene" id="rna-gnl|WGS:NBSK|LSAT_3X43520_mrna">
    <property type="protein sequence ID" value="cds-PLY91414.1"/>
    <property type="gene ID" value="gene-LSAT_3X43520"/>
</dbReference>
<sequence>MAAEHLELKDESTANPCCSEWKDRLLKVQQKCKKTEDARAALKKAVGLYERQFILMQDDVLKLKKACEEEKLQTDNERKNKEKESAARVSLENEISLLKSEILSLSQKEGSVPEHVSEELTLLKGRVSDSEKEINCLREQLQKETSVAATNRKKAVEDKKKADEALQSSKVEKDKIEKELSKLKAQLLNLETEKKQLKKDLQKESARADMEKIRAEALKTAKTEAEAEIEVLMAEKKVPLVDELSSPKSEDMDVITSLQGRVSEMETEITRLKNLLDNERKRADSETKKAEMEKKKGNKMREMVKTEQSKADEQRKLVDVEKKKREEFGQQCERLKCEADEVRSKLVLEGSKFKEANKKLEAERKKYVKEKKKYEEQQKIAELNMKNALEEKQRADRIHQQLEECQQKYVKLQKEMEAKQKEKDTKQMTTIGSEKIQNDVSSRNLTNPSCVLTEKNMKGKYDEMKLLKKRLKLEKERVKHANQVAELEKKCKKAVEKELHQLKLEFARFSNRVGLCSCYEICNAGKSCLEQNRNVNSKRKFMHPESGKELMKPNSTRSPVVSLPISGTCTEVTSGTATKMDSLLGGSNKKNVDNYALVSSMSSFSDRQLVGSQGKCVFSNTKPDESNKLNFNQQLPISRLSSEVPTTRNDAVVADNNDVKTPLRLKNKDGKNRKRKRTLNATESIEHLYTKVGDVDKPLKEVTLQPSCKIIEQKEDPGTKTVGEENVDLIGFENNGVEATTRMCNDDNLENGGKNVEIFKRMLDDDYMKLLSLDSEFEEERYRFAVERPLSPTLPNIQLDVVEDSRPSEVNCTNGLLPGVNDSCQYIVVFPEIKDSGSLSKIFHTTGTLMTQCCVSSESDHMIKHIIFALSAEEILSPKEKVCVFFSLFLKSPSSIALTNVNHVLDESFLKTIDIFSGQIKKVMSDVETRTIFEKVCNLDEVITLIQDFIINERVVIHTDINPESPSFSDSKASLQQLVIGSVFLASICVAFDRIDSICETSYNISHITTPSTLTFLHIFGYICGEKLLAQAGDYSLIMTVVSSLVTYHEKENPSSSSSCAKCPFLIGAVSMEEVASLLLNKLKSTTVCDGDLSDLGDVLSLLELIASKMKWGWICENIVSQLLKLLEVFVVETPLTAVFVLLGQLARLGIDGNGLEDGDVEKIRMKLSGFITGTTSRKMSLRIQFAAVNSLLGTTPLSFEEICDKNNKRFVSCSSAIDCIQKWFHLLSDEQKAMCVRLFPAAGVS</sequence>
<keyword evidence="4" id="KW-1185">Reference proteome</keyword>
<evidence type="ECO:0000313" key="4">
    <source>
        <dbReference type="Proteomes" id="UP000235145"/>
    </source>
</evidence>
<evidence type="ECO:0000256" key="1">
    <source>
        <dbReference type="SAM" id="Coils"/>
    </source>
</evidence>
<dbReference type="EMBL" id="NBSK02000003">
    <property type="protein sequence ID" value="KAJ0216369.1"/>
    <property type="molecule type" value="Genomic_DNA"/>
</dbReference>
<dbReference type="PANTHER" id="PTHR35480:SF1">
    <property type="entry name" value="MATERNAL EFFECT EMBRYO ARREST 22"/>
    <property type="match status" value="1"/>
</dbReference>
<dbReference type="OrthoDB" id="1933275at2759"/>
<accession>A0A9R1XKP3</accession>
<comment type="caution">
    <text evidence="3">The sequence shown here is derived from an EMBL/GenBank/DDBJ whole genome shotgun (WGS) entry which is preliminary data.</text>
</comment>
<protein>
    <submittedName>
        <fullName evidence="3">Uncharacterized protein</fullName>
    </submittedName>
</protein>
<dbReference type="AlphaFoldDB" id="A0A9R1XKP3"/>
<feature type="coiled-coil region" evidence="1">
    <location>
        <begin position="461"/>
        <end position="512"/>
    </location>
</feature>
<evidence type="ECO:0000313" key="3">
    <source>
        <dbReference type="EMBL" id="KAJ0216369.1"/>
    </source>
</evidence>
<name>A0A9R1XKP3_LACSA</name>
<feature type="region of interest" description="Disordered" evidence="2">
    <location>
        <begin position="280"/>
        <end position="313"/>
    </location>
</feature>
<organism evidence="3 4">
    <name type="scientific">Lactuca sativa</name>
    <name type="common">Garden lettuce</name>
    <dbReference type="NCBI Taxonomy" id="4236"/>
    <lineage>
        <taxon>Eukaryota</taxon>
        <taxon>Viridiplantae</taxon>
        <taxon>Streptophyta</taxon>
        <taxon>Embryophyta</taxon>
        <taxon>Tracheophyta</taxon>
        <taxon>Spermatophyta</taxon>
        <taxon>Magnoliopsida</taxon>
        <taxon>eudicotyledons</taxon>
        <taxon>Gunneridae</taxon>
        <taxon>Pentapetalae</taxon>
        <taxon>asterids</taxon>
        <taxon>campanulids</taxon>
        <taxon>Asterales</taxon>
        <taxon>Asteraceae</taxon>
        <taxon>Cichorioideae</taxon>
        <taxon>Cichorieae</taxon>
        <taxon>Lactucinae</taxon>
        <taxon>Lactuca</taxon>
    </lineage>
</organism>
<proteinExistence type="predicted"/>